<gene>
    <name evidence="1" type="ORF">DPMN_167754</name>
    <name evidence="2" type="ORF">DPMN_169328</name>
</gene>
<protein>
    <submittedName>
        <fullName evidence="1">Uncharacterized protein</fullName>
    </submittedName>
</protein>
<dbReference type="Proteomes" id="UP000828390">
    <property type="component" value="Unassembled WGS sequence"/>
</dbReference>
<dbReference type="EMBL" id="JAIWYP010000008">
    <property type="protein sequence ID" value="KAH3789571.1"/>
    <property type="molecule type" value="Genomic_DNA"/>
</dbReference>
<comment type="caution">
    <text evidence="1">The sequence shown here is derived from an EMBL/GenBank/DDBJ whole genome shotgun (WGS) entry which is preliminary data.</text>
</comment>
<proteinExistence type="predicted"/>
<reference evidence="1" key="1">
    <citation type="journal article" date="2019" name="bioRxiv">
        <title>The Genome of the Zebra Mussel, Dreissena polymorpha: A Resource for Invasive Species Research.</title>
        <authorList>
            <person name="McCartney M.A."/>
            <person name="Auch B."/>
            <person name="Kono T."/>
            <person name="Mallez S."/>
            <person name="Zhang Y."/>
            <person name="Obille A."/>
            <person name="Becker A."/>
            <person name="Abrahante J.E."/>
            <person name="Garbe J."/>
            <person name="Badalamenti J.P."/>
            <person name="Herman A."/>
            <person name="Mangelson H."/>
            <person name="Liachko I."/>
            <person name="Sullivan S."/>
            <person name="Sone E.D."/>
            <person name="Koren S."/>
            <person name="Silverstein K.A.T."/>
            <person name="Beckman K.B."/>
            <person name="Gohl D.M."/>
        </authorList>
    </citation>
    <scope>NUCLEOTIDE SEQUENCE</scope>
    <source>
        <strain evidence="1">Duluth1</strain>
        <tissue evidence="1">Whole animal</tissue>
    </source>
</reference>
<dbReference type="EMBL" id="JAIWYP010000008">
    <property type="protein sequence ID" value="KAH3791116.1"/>
    <property type="molecule type" value="Genomic_DNA"/>
</dbReference>
<keyword evidence="3" id="KW-1185">Reference proteome</keyword>
<evidence type="ECO:0000313" key="1">
    <source>
        <dbReference type="EMBL" id="KAH3789571.1"/>
    </source>
</evidence>
<organism evidence="1 3">
    <name type="scientific">Dreissena polymorpha</name>
    <name type="common">Zebra mussel</name>
    <name type="synonym">Mytilus polymorpha</name>
    <dbReference type="NCBI Taxonomy" id="45954"/>
    <lineage>
        <taxon>Eukaryota</taxon>
        <taxon>Metazoa</taxon>
        <taxon>Spiralia</taxon>
        <taxon>Lophotrochozoa</taxon>
        <taxon>Mollusca</taxon>
        <taxon>Bivalvia</taxon>
        <taxon>Autobranchia</taxon>
        <taxon>Heteroconchia</taxon>
        <taxon>Euheterodonta</taxon>
        <taxon>Imparidentia</taxon>
        <taxon>Neoheterodontei</taxon>
        <taxon>Myida</taxon>
        <taxon>Dreissenoidea</taxon>
        <taxon>Dreissenidae</taxon>
        <taxon>Dreissena</taxon>
    </lineage>
</organism>
<accession>A0A9D4F1C3</accession>
<reference evidence="1" key="2">
    <citation type="submission" date="2020-11" db="EMBL/GenBank/DDBJ databases">
        <authorList>
            <person name="McCartney M.A."/>
            <person name="Auch B."/>
            <person name="Kono T."/>
            <person name="Mallez S."/>
            <person name="Becker A."/>
            <person name="Gohl D.M."/>
            <person name="Silverstein K.A.T."/>
            <person name="Koren S."/>
            <person name="Bechman K.B."/>
            <person name="Herman A."/>
            <person name="Abrahante J.E."/>
            <person name="Garbe J."/>
        </authorList>
    </citation>
    <scope>NUCLEOTIDE SEQUENCE</scope>
    <source>
        <strain evidence="1">Duluth1</strain>
        <tissue evidence="1">Whole animal</tissue>
    </source>
</reference>
<evidence type="ECO:0000313" key="3">
    <source>
        <dbReference type="Proteomes" id="UP000828390"/>
    </source>
</evidence>
<sequence>MSSLSRIQCGRGIERCLPCPEYNVVEALKMSSLSRITCKTYVTVDNFHCCLYEKAVAVEVDPSNPRRCSKQTK</sequence>
<name>A0A9D4F1C3_DREPO</name>
<dbReference type="AlphaFoldDB" id="A0A9D4F1C3"/>
<evidence type="ECO:0000313" key="2">
    <source>
        <dbReference type="EMBL" id="KAH3791116.1"/>
    </source>
</evidence>